<dbReference type="Proteomes" id="UP001597083">
    <property type="component" value="Unassembled WGS sequence"/>
</dbReference>
<comment type="caution">
    <text evidence="2">The sequence shown here is derived from an EMBL/GenBank/DDBJ whole genome shotgun (WGS) entry which is preliminary data.</text>
</comment>
<evidence type="ECO:0000256" key="1">
    <source>
        <dbReference type="SAM" id="MobiDB-lite"/>
    </source>
</evidence>
<organism evidence="2 3">
    <name type="scientific">Actinomadura adrarensis</name>
    <dbReference type="NCBI Taxonomy" id="1819600"/>
    <lineage>
        <taxon>Bacteria</taxon>
        <taxon>Bacillati</taxon>
        <taxon>Actinomycetota</taxon>
        <taxon>Actinomycetes</taxon>
        <taxon>Streptosporangiales</taxon>
        <taxon>Thermomonosporaceae</taxon>
        <taxon>Actinomadura</taxon>
    </lineage>
</organism>
<feature type="region of interest" description="Disordered" evidence="1">
    <location>
        <begin position="1"/>
        <end position="34"/>
    </location>
</feature>
<protein>
    <recommendedName>
        <fullName evidence="4">Integrase</fullName>
    </recommendedName>
</protein>
<feature type="non-terminal residue" evidence="2">
    <location>
        <position position="1"/>
    </location>
</feature>
<accession>A0ABW3CMX3</accession>
<sequence length="71" mass="8098">TADVREQPIQRPTLRLPAHQHPHLRRSARQGHELVSEILRHPRHTSARHIADSGAGTIIRHQMSHTQGQVK</sequence>
<gene>
    <name evidence="2" type="ORF">ACFQ07_26670</name>
</gene>
<evidence type="ECO:0000313" key="3">
    <source>
        <dbReference type="Proteomes" id="UP001597083"/>
    </source>
</evidence>
<keyword evidence="3" id="KW-1185">Reference proteome</keyword>
<name>A0ABW3CMX3_9ACTN</name>
<proteinExistence type="predicted"/>
<feature type="compositionally biased region" description="Basic residues" evidence="1">
    <location>
        <begin position="18"/>
        <end position="29"/>
    </location>
</feature>
<evidence type="ECO:0000313" key="2">
    <source>
        <dbReference type="EMBL" id="MFD0855854.1"/>
    </source>
</evidence>
<dbReference type="EMBL" id="JBHTIR010003824">
    <property type="protein sequence ID" value="MFD0855854.1"/>
    <property type="molecule type" value="Genomic_DNA"/>
</dbReference>
<evidence type="ECO:0008006" key="4">
    <source>
        <dbReference type="Google" id="ProtNLM"/>
    </source>
</evidence>
<reference evidence="3" key="1">
    <citation type="journal article" date="2019" name="Int. J. Syst. Evol. Microbiol.">
        <title>The Global Catalogue of Microorganisms (GCM) 10K type strain sequencing project: providing services to taxonomists for standard genome sequencing and annotation.</title>
        <authorList>
            <consortium name="The Broad Institute Genomics Platform"/>
            <consortium name="The Broad Institute Genome Sequencing Center for Infectious Disease"/>
            <person name="Wu L."/>
            <person name="Ma J."/>
        </authorList>
    </citation>
    <scope>NUCLEOTIDE SEQUENCE [LARGE SCALE GENOMIC DNA]</scope>
    <source>
        <strain evidence="3">JCM 31696</strain>
    </source>
</reference>